<dbReference type="Proteomes" id="UP001497644">
    <property type="component" value="Chromosome 1"/>
</dbReference>
<dbReference type="AlphaFoldDB" id="A0AAV2N479"/>
<dbReference type="Pfam" id="PF01395">
    <property type="entry name" value="PBP_GOBP"/>
    <property type="match status" value="1"/>
</dbReference>
<sequence length="146" mass="16680">MKGASVSFFISFVLIANLQNAESIRMSLEEIKTALQPISKVCIERVGVNPKLIDDASNNNFVPDRKLQCYFKCMLLMTKVMKKDVIVERALFNIAELMLNEELVTPVMNGIKHCHPIISQSKEGCELAYESIKCFYEFDEALRYFS</sequence>
<reference evidence="2 3" key="1">
    <citation type="submission" date="2024-04" db="EMBL/GenBank/DDBJ databases">
        <authorList>
            <consortium name="Molecular Ecology Group"/>
        </authorList>
    </citation>
    <scope>NUCLEOTIDE SEQUENCE [LARGE SCALE GENOMIC DNA]</scope>
</reference>
<dbReference type="InterPro" id="IPR036728">
    <property type="entry name" value="PBP_GOBP_sf"/>
</dbReference>
<evidence type="ECO:0000313" key="2">
    <source>
        <dbReference type="EMBL" id="CAL1674309.1"/>
    </source>
</evidence>
<accession>A0AAV2N479</accession>
<dbReference type="SMART" id="SM00708">
    <property type="entry name" value="PhBP"/>
    <property type="match status" value="1"/>
</dbReference>
<keyword evidence="1" id="KW-0732">Signal</keyword>
<organism evidence="2 3">
    <name type="scientific">Lasius platythorax</name>
    <dbReference type="NCBI Taxonomy" id="488582"/>
    <lineage>
        <taxon>Eukaryota</taxon>
        <taxon>Metazoa</taxon>
        <taxon>Ecdysozoa</taxon>
        <taxon>Arthropoda</taxon>
        <taxon>Hexapoda</taxon>
        <taxon>Insecta</taxon>
        <taxon>Pterygota</taxon>
        <taxon>Neoptera</taxon>
        <taxon>Endopterygota</taxon>
        <taxon>Hymenoptera</taxon>
        <taxon>Apocrita</taxon>
        <taxon>Aculeata</taxon>
        <taxon>Formicoidea</taxon>
        <taxon>Formicidae</taxon>
        <taxon>Formicinae</taxon>
        <taxon>Lasius</taxon>
        <taxon>Lasius</taxon>
    </lineage>
</organism>
<feature type="signal peptide" evidence="1">
    <location>
        <begin position="1"/>
        <end position="23"/>
    </location>
</feature>
<dbReference type="CDD" id="cd23992">
    <property type="entry name" value="PBP_GOBP"/>
    <property type="match status" value="1"/>
</dbReference>
<dbReference type="Gene3D" id="1.10.238.20">
    <property type="entry name" value="Pheromone/general odorant binding protein domain"/>
    <property type="match status" value="1"/>
</dbReference>
<dbReference type="PANTHER" id="PTHR21364:SF2">
    <property type="entry name" value="GENERAL ODORANT-BINDING PROTEIN 19A"/>
    <property type="match status" value="1"/>
</dbReference>
<dbReference type="InterPro" id="IPR006170">
    <property type="entry name" value="PBP/GOBP"/>
</dbReference>
<name>A0AAV2N479_9HYME</name>
<dbReference type="GO" id="GO:0005549">
    <property type="term" value="F:odorant binding"/>
    <property type="evidence" value="ECO:0007669"/>
    <property type="project" value="InterPro"/>
</dbReference>
<dbReference type="SUPFAM" id="SSF47565">
    <property type="entry name" value="Insect pheromone/odorant-binding proteins"/>
    <property type="match status" value="1"/>
</dbReference>
<gene>
    <name evidence="2" type="ORF">LPLAT_LOCUS999</name>
</gene>
<protein>
    <submittedName>
        <fullName evidence="2">Uncharacterized protein</fullName>
    </submittedName>
</protein>
<keyword evidence="3" id="KW-1185">Reference proteome</keyword>
<feature type="chain" id="PRO_5043359980" evidence="1">
    <location>
        <begin position="24"/>
        <end position="146"/>
    </location>
</feature>
<dbReference type="PANTHER" id="PTHR21364">
    <property type="entry name" value="GENERAL ODORANT-BINDING PROTEIN 19A"/>
    <property type="match status" value="1"/>
</dbReference>
<evidence type="ECO:0000256" key="1">
    <source>
        <dbReference type="SAM" id="SignalP"/>
    </source>
</evidence>
<proteinExistence type="predicted"/>
<dbReference type="EMBL" id="OZ034824">
    <property type="protein sequence ID" value="CAL1674309.1"/>
    <property type="molecule type" value="Genomic_DNA"/>
</dbReference>
<evidence type="ECO:0000313" key="3">
    <source>
        <dbReference type="Proteomes" id="UP001497644"/>
    </source>
</evidence>